<proteinExistence type="predicted"/>
<dbReference type="Proteomes" id="UP000585327">
    <property type="component" value="Unassembled WGS sequence"/>
</dbReference>
<protein>
    <submittedName>
        <fullName evidence="1">Uncharacterized protein</fullName>
    </submittedName>
</protein>
<dbReference type="AlphaFoldDB" id="A0A838YIS2"/>
<evidence type="ECO:0000313" key="2">
    <source>
        <dbReference type="Proteomes" id="UP000585327"/>
    </source>
</evidence>
<gene>
    <name evidence="1" type="ORF">H2021_03395</name>
</gene>
<organism evidence="1 2">
    <name type="scientific">SAR86 cluster bacterium</name>
    <dbReference type="NCBI Taxonomy" id="2030880"/>
    <lineage>
        <taxon>Bacteria</taxon>
        <taxon>Pseudomonadati</taxon>
        <taxon>Pseudomonadota</taxon>
        <taxon>Gammaproteobacteria</taxon>
        <taxon>SAR86 cluster</taxon>
    </lineage>
</organism>
<comment type="caution">
    <text evidence="1">The sequence shown here is derived from an EMBL/GenBank/DDBJ whole genome shotgun (WGS) entry which is preliminary data.</text>
</comment>
<name>A0A838YIS2_9GAMM</name>
<dbReference type="EMBL" id="JACETM010000035">
    <property type="protein sequence ID" value="MBA4724244.1"/>
    <property type="molecule type" value="Genomic_DNA"/>
</dbReference>
<evidence type="ECO:0000313" key="1">
    <source>
        <dbReference type="EMBL" id="MBA4724244.1"/>
    </source>
</evidence>
<sequence>MQDNKSNTALTLISQYGDEAEAIAMLRAAEYAAAFDTDSWVYWEQVILEIQKLNQNPSLDG</sequence>
<reference evidence="1 2" key="1">
    <citation type="submission" date="2020-06" db="EMBL/GenBank/DDBJ databases">
        <title>Dysbiosis in marine aquaculture revealed through microbiome analysis: reverse ecology for environmental sustainability.</title>
        <authorList>
            <person name="Haro-Moreno J.M."/>
            <person name="Coutinho F.H."/>
            <person name="Zaragoza-Solas A."/>
            <person name="Picazo A."/>
            <person name="Almagro-Moreno S."/>
            <person name="Lopez-Perez M."/>
        </authorList>
    </citation>
    <scope>NUCLEOTIDE SEQUENCE [LARGE SCALE GENOMIC DNA]</scope>
    <source>
        <strain evidence="1">MCMED-G42</strain>
    </source>
</reference>
<accession>A0A838YIS2</accession>